<accession>A0A1R1XPQ3</accession>
<feature type="compositionally biased region" description="Acidic residues" evidence="1">
    <location>
        <begin position="801"/>
        <end position="818"/>
    </location>
</feature>
<sequence length="1253" mass="141515">MANNWIYDIDNFILESTPFEIEISPDSNAFPAISLIHIRSGLRIVVCKTPGPLCQLNIFVPTITYSDKGLPHTLEHRYLDALANKCISNGTNAYTAPDHTMYTFESAGEDGVINTLPVFLDGVFNPILSESQFITEVYHYDQFGKESGVVFSEMSSVENTDFELLNNELIKTLYGYNYPYYYNYGGLTSEIATLTNSEISQYHSRYYTPQRISVLLTGAFNMDLSRLLNAFTSHPHVFPQNITSYIGSPLSPLIPKYDQNPKISDVPFPSDSSDLGIIGFAWIGPRLTDTKSRLALTILFQYLTETSSSPLNQKFVELVDPIASYVDIELRDYEPSCIVMTFNGVPYNAKSNSSNKLFQDKFYYSELITCLRNLSSTTFNGDSNALYNTVKRFIIEFKLQIERNPIEEVNNILLSNLLSKFYSPTNQNPQTSIVNFEKNSKVFTKLNSLLSEPVEYWVALMNDYLINSNCVMVKLHPDTNLGEKITKQSLARSSALVSGMTESEKSNLASKIKSALDDNKINIPQDVISKLPEVPPTTSIPILPYSQKTYFLDFNYTPSSSEIPKDVSSKLPKKDLSFPFKFISVLESDTSFVHLKLCFALTGLNNQIKPFLPLFTSLFFNTNLLIPANTPFGSEPETSSETSERLIDYKVITSSLADVFVSHDISLANSSDRFSCYPPSEIISINAKIEPEKFDLSLRWLIQSIAFMENSITRVLSIAKNLLSQINESKRNGDYLINSISTKLSTLNTDSNSQFDSDANFNVLNFGSSIDLAVSIFTQEKLLKKVISVFEDYIKKNPDIIDDSASDSESDSELDSEYSSDHSCCSDSEIEPESDSNLAKSNTKHSFDKTQNSLSTTEVSNHENKKHKTANNLENRNEKNENLEDKYYAKLIDDLSVDTVLDSLDQIKLHMMKFFETKSEKVSDFTQIGIPRSSNISHKGYISKLVKNWQFFSLKLREKIDGKSFLKPSFADFSNSEFNCEIVTRFEDFRDNLNSKNQAIIPFPFPIKLRFPSNLNSNPKKNVHIPSPSLCSSYSIMITHCNELKTINSMGLNKSGSIVEIEDISLRVLSELLSRTDGLLYNVVRGKGYAYDCNVIFSPLKKNIYITCSDATDIKMAFISIGETLLELLENKEFWMKSINDFEISLAKSNILYGEYSSISSPSSLLSNCVFANLRGFLDIKEMNSWIQRNLESVTNESLRGVFEKYFTKFINKDQQSINIILTPPIEGTPKLPIIFEGNKFGWEFSLSDLSDF</sequence>
<dbReference type="PANTHER" id="PTHR43016">
    <property type="entry name" value="PRESEQUENCE PROTEASE"/>
    <property type="match status" value="1"/>
</dbReference>
<dbReference type="AlphaFoldDB" id="A0A1R1XPQ3"/>
<dbReference type="FunFam" id="3.30.830.10:FF:000015">
    <property type="entry name" value="Putative zinc metalloprotease"/>
    <property type="match status" value="1"/>
</dbReference>
<evidence type="ECO:0000313" key="5">
    <source>
        <dbReference type="Proteomes" id="UP000187283"/>
    </source>
</evidence>
<dbReference type="SUPFAM" id="SSF63411">
    <property type="entry name" value="LuxS/MPP-like metallohydrolase"/>
    <property type="match status" value="3"/>
</dbReference>
<dbReference type="Gene3D" id="3.30.830.10">
    <property type="entry name" value="Metalloenzyme, LuxS/M16 peptidase-like"/>
    <property type="match status" value="3"/>
</dbReference>
<feature type="domain" description="Peptidase M16 C-terminal" evidence="2">
    <location>
        <begin position="194"/>
        <end position="317"/>
    </location>
</feature>
<dbReference type="OrthoDB" id="4953at2759"/>
<dbReference type="EMBL" id="LSSN01001734">
    <property type="protein sequence ID" value="OMJ18485.1"/>
    <property type="molecule type" value="Genomic_DNA"/>
</dbReference>
<dbReference type="Proteomes" id="UP000187283">
    <property type="component" value="Unassembled WGS sequence"/>
</dbReference>
<gene>
    <name evidence="4" type="ORF">AYI70_g5327</name>
    <name evidence="3" type="ORF">AYI70_g6493</name>
</gene>
<proteinExistence type="predicted"/>
<evidence type="ECO:0000259" key="2">
    <source>
        <dbReference type="Pfam" id="PF05193"/>
    </source>
</evidence>
<reference evidence="3 5" key="1">
    <citation type="submission" date="2017-01" db="EMBL/GenBank/DDBJ databases">
        <authorList>
            <person name="Mah S.A."/>
            <person name="Swanson W.J."/>
            <person name="Moy G.W."/>
            <person name="Vacquier V.D."/>
        </authorList>
    </citation>
    <scope>NUCLEOTIDE SEQUENCE [LARGE SCALE GENOMIC DNA]</scope>
    <source>
        <strain evidence="3 5">GSMNP</strain>
    </source>
</reference>
<dbReference type="STRING" id="133412.A0A1R1XPQ3"/>
<protein>
    <recommendedName>
        <fullName evidence="2">Peptidase M16 C-terminal domain-containing protein</fullName>
    </recommendedName>
</protein>
<name>A0A1R1XPQ3_9FUNG</name>
<keyword evidence="5" id="KW-1185">Reference proteome</keyword>
<dbReference type="PANTHER" id="PTHR43016:SF6">
    <property type="entry name" value="PEPTIDASE M16 N-TERMINAL DOMAIN-CONTAINING PROTEIN"/>
    <property type="match status" value="1"/>
</dbReference>
<evidence type="ECO:0000313" key="3">
    <source>
        <dbReference type="EMBL" id="OMJ16598.1"/>
    </source>
</evidence>
<evidence type="ECO:0000256" key="1">
    <source>
        <dbReference type="SAM" id="MobiDB-lite"/>
    </source>
</evidence>
<feature type="region of interest" description="Disordered" evidence="1">
    <location>
        <begin position="801"/>
        <end position="877"/>
    </location>
</feature>
<dbReference type="InterPro" id="IPR007863">
    <property type="entry name" value="Peptidase_M16_C"/>
</dbReference>
<comment type="caution">
    <text evidence="3">The sequence shown here is derived from an EMBL/GenBank/DDBJ whole genome shotgun (WGS) entry which is preliminary data.</text>
</comment>
<evidence type="ECO:0000313" key="4">
    <source>
        <dbReference type="EMBL" id="OMJ18485.1"/>
    </source>
</evidence>
<dbReference type="GO" id="GO:0046872">
    <property type="term" value="F:metal ion binding"/>
    <property type="evidence" value="ECO:0007669"/>
    <property type="project" value="InterPro"/>
</dbReference>
<dbReference type="EMBL" id="LSSN01002289">
    <property type="protein sequence ID" value="OMJ16598.1"/>
    <property type="molecule type" value="Genomic_DNA"/>
</dbReference>
<organism evidence="3 5">
    <name type="scientific">Smittium culicis</name>
    <dbReference type="NCBI Taxonomy" id="133412"/>
    <lineage>
        <taxon>Eukaryota</taxon>
        <taxon>Fungi</taxon>
        <taxon>Fungi incertae sedis</taxon>
        <taxon>Zoopagomycota</taxon>
        <taxon>Kickxellomycotina</taxon>
        <taxon>Harpellomycetes</taxon>
        <taxon>Harpellales</taxon>
        <taxon>Legeriomycetaceae</taxon>
        <taxon>Smittium</taxon>
    </lineage>
</organism>
<feature type="compositionally biased region" description="Polar residues" evidence="1">
    <location>
        <begin position="849"/>
        <end position="859"/>
    </location>
</feature>
<dbReference type="InterPro" id="IPR011249">
    <property type="entry name" value="Metalloenz_LuxS/M16"/>
</dbReference>
<dbReference type="Pfam" id="PF05193">
    <property type="entry name" value="Peptidase_M16_C"/>
    <property type="match status" value="1"/>
</dbReference>